<dbReference type="PROSITE" id="PS51421">
    <property type="entry name" value="RAS"/>
    <property type="match status" value="1"/>
</dbReference>
<dbReference type="PANTHER" id="PTHR46149:SF2">
    <property type="entry name" value="GTP-BINDING PROTEIN RHES"/>
    <property type="match status" value="1"/>
</dbReference>
<dbReference type="InterPro" id="IPR052236">
    <property type="entry name" value="Small_GTPase_RasD"/>
</dbReference>
<dbReference type="NCBIfam" id="TIGR00231">
    <property type="entry name" value="small_GTP"/>
    <property type="match status" value="1"/>
</dbReference>
<evidence type="ECO:0000256" key="5">
    <source>
        <dbReference type="ARBA" id="ARBA00023134"/>
    </source>
</evidence>
<dbReference type="GO" id="GO:0031681">
    <property type="term" value="F:G-protein beta-subunit binding"/>
    <property type="evidence" value="ECO:0007669"/>
    <property type="project" value="TreeGrafter"/>
</dbReference>
<dbReference type="GO" id="GO:0003924">
    <property type="term" value="F:GTPase activity"/>
    <property type="evidence" value="ECO:0007669"/>
    <property type="project" value="InterPro"/>
</dbReference>
<keyword evidence="3" id="KW-0488">Methylation</keyword>
<keyword evidence="11" id="KW-1185">Reference proteome</keyword>
<dbReference type="FunFam" id="3.40.50.300:FF:000475">
    <property type="entry name" value="GTP-binding protein Rhes"/>
    <property type="match status" value="1"/>
</dbReference>
<dbReference type="PROSITE" id="PS51419">
    <property type="entry name" value="RAB"/>
    <property type="match status" value="1"/>
</dbReference>
<evidence type="ECO:0000256" key="7">
    <source>
        <dbReference type="ARBA" id="ARBA00023288"/>
    </source>
</evidence>
<comment type="similarity">
    <text evidence="9">Belongs to the small GTPase superfamily. RasD family.</text>
</comment>
<dbReference type="GO" id="GO:0005886">
    <property type="term" value="C:plasma membrane"/>
    <property type="evidence" value="ECO:0007669"/>
    <property type="project" value="UniProtKB-SubCell"/>
</dbReference>
<dbReference type="GO" id="GO:0005525">
    <property type="term" value="F:GTP binding"/>
    <property type="evidence" value="ECO:0007669"/>
    <property type="project" value="UniProtKB-KW"/>
</dbReference>
<accession>A0A8C1R0M5</accession>
<protein>
    <submittedName>
        <fullName evidence="10">Si:dkey-27j5.5</fullName>
    </submittedName>
</protein>
<evidence type="ECO:0000256" key="4">
    <source>
        <dbReference type="ARBA" id="ARBA00022741"/>
    </source>
</evidence>
<dbReference type="InterPro" id="IPR027417">
    <property type="entry name" value="P-loop_NTPase"/>
</dbReference>
<evidence type="ECO:0000256" key="9">
    <source>
        <dbReference type="ARBA" id="ARBA00038061"/>
    </source>
</evidence>
<dbReference type="SMART" id="SM00174">
    <property type="entry name" value="RHO"/>
    <property type="match status" value="1"/>
</dbReference>
<proteinExistence type="inferred from homology"/>
<comment type="subcellular location">
    <subcellularLocation>
        <location evidence="1">Cell membrane</location>
        <topology evidence="1">Lipid-anchor</topology>
    </subcellularLocation>
</comment>
<evidence type="ECO:0000256" key="8">
    <source>
        <dbReference type="ARBA" id="ARBA00023289"/>
    </source>
</evidence>
<dbReference type="SMART" id="SM00175">
    <property type="entry name" value="RAB"/>
    <property type="match status" value="1"/>
</dbReference>
<evidence type="ECO:0000256" key="6">
    <source>
        <dbReference type="ARBA" id="ARBA00023136"/>
    </source>
</evidence>
<name>A0A8C1R0M5_CYPCA</name>
<reference evidence="10" key="2">
    <citation type="submission" date="2025-09" db="UniProtKB">
        <authorList>
            <consortium name="Ensembl"/>
        </authorList>
    </citation>
    <scope>IDENTIFICATION</scope>
</reference>
<dbReference type="Gene3D" id="3.40.50.300">
    <property type="entry name" value="P-loop containing nucleotide triphosphate hydrolases"/>
    <property type="match status" value="1"/>
</dbReference>
<reference evidence="10" key="1">
    <citation type="submission" date="2025-08" db="UniProtKB">
        <authorList>
            <consortium name="Ensembl"/>
        </authorList>
    </citation>
    <scope>IDENTIFICATION</scope>
</reference>
<keyword evidence="4" id="KW-0547">Nucleotide-binding</keyword>
<dbReference type="InterPro" id="IPR001806">
    <property type="entry name" value="Small_GTPase"/>
</dbReference>
<dbReference type="Pfam" id="PF00071">
    <property type="entry name" value="Ras"/>
    <property type="match status" value="1"/>
</dbReference>
<dbReference type="PRINTS" id="PR00449">
    <property type="entry name" value="RASTRNSFRMNG"/>
</dbReference>
<keyword evidence="5" id="KW-0342">GTP-binding</keyword>
<keyword evidence="6" id="KW-0472">Membrane</keyword>
<evidence type="ECO:0000256" key="1">
    <source>
        <dbReference type="ARBA" id="ARBA00004193"/>
    </source>
</evidence>
<dbReference type="SUPFAM" id="SSF52540">
    <property type="entry name" value="P-loop containing nucleoside triphosphate hydrolases"/>
    <property type="match status" value="1"/>
</dbReference>
<keyword evidence="7" id="KW-0449">Lipoprotein</keyword>
<organism evidence="10 11">
    <name type="scientific">Cyprinus carpio</name>
    <name type="common">Common carp</name>
    <dbReference type="NCBI Taxonomy" id="7962"/>
    <lineage>
        <taxon>Eukaryota</taxon>
        <taxon>Metazoa</taxon>
        <taxon>Chordata</taxon>
        <taxon>Craniata</taxon>
        <taxon>Vertebrata</taxon>
        <taxon>Euteleostomi</taxon>
        <taxon>Actinopterygii</taxon>
        <taxon>Neopterygii</taxon>
        <taxon>Teleostei</taxon>
        <taxon>Ostariophysi</taxon>
        <taxon>Cypriniformes</taxon>
        <taxon>Cyprinidae</taxon>
        <taxon>Cyprininae</taxon>
        <taxon>Cyprinus</taxon>
    </lineage>
</organism>
<dbReference type="PANTHER" id="PTHR46149">
    <property type="entry name" value="MIP08469P"/>
    <property type="match status" value="1"/>
</dbReference>
<dbReference type="SMART" id="SM00173">
    <property type="entry name" value="RAS"/>
    <property type="match status" value="1"/>
</dbReference>
<dbReference type="GO" id="GO:0007165">
    <property type="term" value="P:signal transduction"/>
    <property type="evidence" value="ECO:0007669"/>
    <property type="project" value="TreeGrafter"/>
</dbReference>
<keyword evidence="2" id="KW-1003">Cell membrane</keyword>
<evidence type="ECO:0000313" key="11">
    <source>
        <dbReference type="Proteomes" id="UP000694427"/>
    </source>
</evidence>
<evidence type="ECO:0000256" key="2">
    <source>
        <dbReference type="ARBA" id="ARBA00022475"/>
    </source>
</evidence>
<keyword evidence="8" id="KW-0636">Prenylation</keyword>
<evidence type="ECO:0000313" key="10">
    <source>
        <dbReference type="Ensembl" id="ENSCCRP00010078869.1"/>
    </source>
</evidence>
<dbReference type="AlphaFoldDB" id="A0A8C1R0M5"/>
<dbReference type="Ensembl" id="ENSCCRT00010087517.1">
    <property type="protein sequence ID" value="ENSCCRP00010078869.1"/>
    <property type="gene ID" value="ENSCCRG00010034494.1"/>
</dbReference>
<sequence length="432" mass="47245">MRAGSISSRTAQGNVLFLADTRAAHLSITPMTRAQVYKQSAASAQRYFSRAHKQRLMHPINIKQICLFSMCPVMEQSVKAAAALQVIQTRSSPSVLLAYKSATQRLGATGFSVSTLSKAGLGILKLATTQLKQQEQKARVVRASSLGKAHPASVDKKSPLDQLAALVLHGNARLPPLANESHVAKPQNCRRIVVLGAPRVGKTSILRRFLRDGFEERYEPTSEDFHRKLYQIRGETYQIDILDASGERSFPAKRRLSILTGDIFLLVFSLDDRSSFEEVRALHAEIVAAKTALHRSKQKACVPTVVCANKVDLPSEQRAVSRTEVLRALGNGCALFETSAKDSVNLEQVFEALARRGGLPLETGPSQHRKVSIRSYQALRAERGSTAAACDAPCGALFPLARRPSFGTDLRLVLGPKASRKQSKALDKCQIQ</sequence>
<dbReference type="Proteomes" id="UP000694427">
    <property type="component" value="Unplaced"/>
</dbReference>
<dbReference type="InterPro" id="IPR005225">
    <property type="entry name" value="Small_GTP-bd"/>
</dbReference>
<evidence type="ECO:0000256" key="3">
    <source>
        <dbReference type="ARBA" id="ARBA00022481"/>
    </source>
</evidence>